<dbReference type="Pfam" id="PF09458">
    <property type="entry name" value="H_lectin"/>
    <property type="match status" value="1"/>
</dbReference>
<dbReference type="SUPFAM" id="SSF141086">
    <property type="entry name" value="Agglutinin HPA-like"/>
    <property type="match status" value="1"/>
</dbReference>
<reference evidence="2 3" key="1">
    <citation type="submission" date="2019-06" db="EMBL/GenBank/DDBJ databases">
        <title>Genome of new Rhodobacteraceae sp. SM1903.</title>
        <authorList>
            <person name="Ren X."/>
        </authorList>
    </citation>
    <scope>NUCLEOTIDE SEQUENCE [LARGE SCALE GENOMIC DNA]</scope>
    <source>
        <strain evidence="2 3">SM1903</strain>
    </source>
</reference>
<dbReference type="GO" id="GO:0030247">
    <property type="term" value="F:polysaccharide binding"/>
    <property type="evidence" value="ECO:0007669"/>
    <property type="project" value="TreeGrafter"/>
</dbReference>
<sequence length="116" mass="13473">MRRLRNHLIGLDHGDVILFSDFQHGGEMWTGEGAREMSSHVRFSESYRSEPVVMVSISMWDISNDANIRADVKAEDVTREGFKIVFRTWGDTRVARLRVAWQATGELRQADEWDLY</sequence>
<organism evidence="2 3">
    <name type="scientific">Pelagovum pacificum</name>
    <dbReference type="NCBI Taxonomy" id="2588711"/>
    <lineage>
        <taxon>Bacteria</taxon>
        <taxon>Pseudomonadati</taxon>
        <taxon>Pseudomonadota</taxon>
        <taxon>Alphaproteobacteria</taxon>
        <taxon>Rhodobacterales</taxon>
        <taxon>Paracoccaceae</taxon>
        <taxon>Pelagovum</taxon>
    </lineage>
</organism>
<evidence type="ECO:0000313" key="2">
    <source>
        <dbReference type="EMBL" id="TNY31155.1"/>
    </source>
</evidence>
<evidence type="ECO:0000313" key="3">
    <source>
        <dbReference type="Proteomes" id="UP000314011"/>
    </source>
</evidence>
<dbReference type="EMBL" id="VFFF01000002">
    <property type="protein sequence ID" value="TNY31155.1"/>
    <property type="molecule type" value="Genomic_DNA"/>
</dbReference>
<dbReference type="Gene3D" id="2.60.40.2080">
    <property type="match status" value="1"/>
</dbReference>
<dbReference type="GO" id="GO:0098636">
    <property type="term" value="C:protein complex involved in cell adhesion"/>
    <property type="evidence" value="ECO:0007669"/>
    <property type="project" value="TreeGrafter"/>
</dbReference>
<dbReference type="InterPro" id="IPR052487">
    <property type="entry name" value="Galactose-binding_lectin"/>
</dbReference>
<feature type="domain" description="H-type lectin" evidence="1">
    <location>
        <begin position="39"/>
        <end position="104"/>
    </location>
</feature>
<dbReference type="InterPro" id="IPR019019">
    <property type="entry name" value="H-type_lectin_domain"/>
</dbReference>
<accession>A0A5C5G8W4</accession>
<dbReference type="GO" id="GO:0009986">
    <property type="term" value="C:cell surface"/>
    <property type="evidence" value="ECO:0007669"/>
    <property type="project" value="TreeGrafter"/>
</dbReference>
<dbReference type="Proteomes" id="UP000314011">
    <property type="component" value="Unassembled WGS sequence"/>
</dbReference>
<name>A0A5C5G8W4_9RHOB</name>
<protein>
    <recommendedName>
        <fullName evidence="1">H-type lectin domain-containing protein</fullName>
    </recommendedName>
</protein>
<dbReference type="OrthoDB" id="7658568at2"/>
<dbReference type="GO" id="GO:0070492">
    <property type="term" value="F:oligosaccharide binding"/>
    <property type="evidence" value="ECO:0007669"/>
    <property type="project" value="TreeGrafter"/>
</dbReference>
<dbReference type="PANTHER" id="PTHR46938">
    <property type="entry name" value="DISCOIDIN-1 SUBUNIT A-RELATED-RELATED"/>
    <property type="match status" value="1"/>
</dbReference>
<dbReference type="InterPro" id="IPR037221">
    <property type="entry name" value="H-type_lectin_dom_sf"/>
</dbReference>
<dbReference type="GO" id="GO:0045335">
    <property type="term" value="C:phagocytic vesicle"/>
    <property type="evidence" value="ECO:0007669"/>
    <property type="project" value="TreeGrafter"/>
</dbReference>
<gene>
    <name evidence="2" type="ORF">FHY64_14070</name>
</gene>
<comment type="caution">
    <text evidence="2">The sequence shown here is derived from an EMBL/GenBank/DDBJ whole genome shotgun (WGS) entry which is preliminary data.</text>
</comment>
<evidence type="ECO:0000259" key="1">
    <source>
        <dbReference type="Pfam" id="PF09458"/>
    </source>
</evidence>
<proteinExistence type="predicted"/>
<keyword evidence="3" id="KW-1185">Reference proteome</keyword>
<dbReference type="RefSeq" id="WP_140195894.1">
    <property type="nucleotide sequence ID" value="NZ_CP065915.1"/>
</dbReference>
<dbReference type="GO" id="GO:0046871">
    <property type="term" value="F:N-acetylgalactosamine binding"/>
    <property type="evidence" value="ECO:0007669"/>
    <property type="project" value="TreeGrafter"/>
</dbReference>
<dbReference type="AlphaFoldDB" id="A0A5C5G8W4"/>
<dbReference type="GO" id="GO:0098609">
    <property type="term" value="P:cell-cell adhesion"/>
    <property type="evidence" value="ECO:0007669"/>
    <property type="project" value="TreeGrafter"/>
</dbReference>